<sequence>MQSDPPSLLELQRAFAQELGNAAAGGASAHVIADGLAPQARLGIYRNTATSTLVGALRLSFPAIQALVSPEFFEGAARLFIEQSAPQSAWLDAYGEAFAEFLARLPEAAAIDYLPDVARLEWAVNTVLHAPDATSLDVRRLADSDVSAAGDMHFLPHPAVRLVHAAFPVDAIWRAVLNRDERALARIDPAAGPVWLLVRRTSDGIDVDRLSAWQWQFTAALLAGHPLHAALGPTPPADAHAWLATLLSAGCFTGFGRDQAFDLPIPDLSP</sequence>
<evidence type="ECO:0000259" key="1">
    <source>
        <dbReference type="Pfam" id="PF09836"/>
    </source>
</evidence>
<dbReference type="EMBL" id="CP032518">
    <property type="protein sequence ID" value="QEZ43140.1"/>
    <property type="molecule type" value="Genomic_DNA"/>
</dbReference>
<dbReference type="Proteomes" id="UP000325743">
    <property type="component" value="Chromosome 1"/>
</dbReference>
<dbReference type="InterPro" id="IPR018640">
    <property type="entry name" value="DUF2063"/>
</dbReference>
<feature type="domain" description="Putative DNA-binding" evidence="1">
    <location>
        <begin position="10"/>
        <end position="102"/>
    </location>
</feature>
<dbReference type="InterPro" id="IPR044922">
    <property type="entry name" value="DUF2063_N_sf"/>
</dbReference>
<dbReference type="AlphaFoldDB" id="A0A5P3VA36"/>
<proteinExistence type="predicted"/>
<dbReference type="Pfam" id="PF09836">
    <property type="entry name" value="DUF2063"/>
    <property type="match status" value="1"/>
</dbReference>
<protein>
    <submittedName>
        <fullName evidence="2">DUF2063 domain-containing protein</fullName>
    </submittedName>
</protein>
<reference evidence="2 3" key="1">
    <citation type="submission" date="2018-09" db="EMBL/GenBank/DDBJ databases">
        <title>Complete genome sequence of Cupriavidus oxalaticus T2, a bacterium capable of phenol tolerance and degradation.</title>
        <authorList>
            <person name="Yan J."/>
        </authorList>
    </citation>
    <scope>NUCLEOTIDE SEQUENCE [LARGE SCALE GENOMIC DNA]</scope>
    <source>
        <strain evidence="2 3">T2</strain>
    </source>
</reference>
<name>A0A5P3VA36_9BURK</name>
<evidence type="ECO:0000313" key="2">
    <source>
        <dbReference type="EMBL" id="QEZ43140.1"/>
    </source>
</evidence>
<dbReference type="RefSeq" id="WP_151069430.1">
    <property type="nucleotide sequence ID" value="NZ_CP032518.1"/>
</dbReference>
<accession>A0A5P3VA36</accession>
<organism evidence="2 3">
    <name type="scientific">Cupriavidus oxalaticus</name>
    <dbReference type="NCBI Taxonomy" id="96344"/>
    <lineage>
        <taxon>Bacteria</taxon>
        <taxon>Pseudomonadati</taxon>
        <taxon>Pseudomonadota</taxon>
        <taxon>Betaproteobacteria</taxon>
        <taxon>Burkholderiales</taxon>
        <taxon>Burkholderiaceae</taxon>
        <taxon>Cupriavidus</taxon>
    </lineage>
</organism>
<dbReference type="Gene3D" id="1.10.150.690">
    <property type="entry name" value="DUF2063"/>
    <property type="match status" value="1"/>
</dbReference>
<gene>
    <name evidence="2" type="ORF">D2917_02090</name>
</gene>
<evidence type="ECO:0000313" key="3">
    <source>
        <dbReference type="Proteomes" id="UP000325743"/>
    </source>
</evidence>